<accession>A0A2T4UAY2</accession>
<feature type="compositionally biased region" description="Low complexity" evidence="1">
    <location>
        <begin position="43"/>
        <end position="55"/>
    </location>
</feature>
<gene>
    <name evidence="2" type="ORF">C6Y45_01180</name>
</gene>
<comment type="caution">
    <text evidence="2">The sequence shown here is derived from an EMBL/GenBank/DDBJ whole genome shotgun (WGS) entry which is preliminary data.</text>
</comment>
<feature type="region of interest" description="Disordered" evidence="1">
    <location>
        <begin position="29"/>
        <end position="125"/>
    </location>
</feature>
<name>A0A2T4UAY2_9BACI</name>
<dbReference type="RefSeq" id="WP_107583139.1">
    <property type="nucleotide sequence ID" value="NZ_PZJJ01000001.1"/>
</dbReference>
<dbReference type="EMBL" id="PZJJ01000001">
    <property type="protein sequence ID" value="PTL40548.1"/>
    <property type="molecule type" value="Genomic_DNA"/>
</dbReference>
<feature type="compositionally biased region" description="Basic and acidic residues" evidence="1">
    <location>
        <begin position="56"/>
        <end position="93"/>
    </location>
</feature>
<evidence type="ECO:0000256" key="1">
    <source>
        <dbReference type="SAM" id="MobiDB-lite"/>
    </source>
</evidence>
<sequence length="172" mass="19891">MTGFINLLLESPLLLFLILAAIFSFIQSRNSSKQEESRERPRPQQQEQGRTQRPPGEGRPDIDWKDIFFEREETKQEPKKQEPQRHAPAEAESSKSMTAIQEHYEKAKKKQRRAEESAGKIENSPIVKGDITSQANQKIDLDFKNISKQDVVKGVVWSEVLGKPRSRQKKHR</sequence>
<dbReference type="AlphaFoldDB" id="A0A2T4UAY2"/>
<keyword evidence="3" id="KW-1185">Reference proteome</keyword>
<dbReference type="OrthoDB" id="2967741at2"/>
<protein>
    <submittedName>
        <fullName evidence="2">Uncharacterized protein</fullName>
    </submittedName>
</protein>
<evidence type="ECO:0000313" key="3">
    <source>
        <dbReference type="Proteomes" id="UP000240509"/>
    </source>
</evidence>
<proteinExistence type="predicted"/>
<dbReference type="Proteomes" id="UP000240509">
    <property type="component" value="Unassembled WGS sequence"/>
</dbReference>
<organism evidence="2 3">
    <name type="scientific">Alkalicoccus saliphilus</name>
    <dbReference type="NCBI Taxonomy" id="200989"/>
    <lineage>
        <taxon>Bacteria</taxon>
        <taxon>Bacillati</taxon>
        <taxon>Bacillota</taxon>
        <taxon>Bacilli</taxon>
        <taxon>Bacillales</taxon>
        <taxon>Bacillaceae</taxon>
        <taxon>Alkalicoccus</taxon>
    </lineage>
</organism>
<feature type="compositionally biased region" description="Basic and acidic residues" evidence="1">
    <location>
        <begin position="32"/>
        <end position="42"/>
    </location>
</feature>
<evidence type="ECO:0000313" key="2">
    <source>
        <dbReference type="EMBL" id="PTL40548.1"/>
    </source>
</evidence>
<reference evidence="2 3" key="1">
    <citation type="submission" date="2018-03" db="EMBL/GenBank/DDBJ databases">
        <title>Alkalicoccus saliphilus sp. nov., isolated from a mineral pool.</title>
        <authorList>
            <person name="Zhao B."/>
        </authorList>
    </citation>
    <scope>NUCLEOTIDE SEQUENCE [LARGE SCALE GENOMIC DNA]</scope>
    <source>
        <strain evidence="2 3">6AG</strain>
    </source>
</reference>